<dbReference type="EMBL" id="JAEHTE010000002">
    <property type="protein sequence ID" value="MBI6883107.1"/>
    <property type="molecule type" value="Genomic_DNA"/>
</dbReference>
<dbReference type="Proteomes" id="UP000637061">
    <property type="component" value="Unassembled WGS sequence"/>
</dbReference>
<evidence type="ECO:0000313" key="3">
    <source>
        <dbReference type="Proteomes" id="UP000637061"/>
    </source>
</evidence>
<name>A0A8I1EBQ3_PSEPU</name>
<protein>
    <submittedName>
        <fullName evidence="2">Uncharacterized protein</fullName>
    </submittedName>
</protein>
<feature type="region of interest" description="Disordered" evidence="1">
    <location>
        <begin position="19"/>
        <end position="48"/>
    </location>
</feature>
<evidence type="ECO:0000313" key="2">
    <source>
        <dbReference type="EMBL" id="MBI6883107.1"/>
    </source>
</evidence>
<gene>
    <name evidence="2" type="ORF">JEU22_04195</name>
</gene>
<dbReference type="RefSeq" id="WP_198746721.1">
    <property type="nucleotide sequence ID" value="NZ_JAEHTE010000002.1"/>
</dbReference>
<sequence length="62" mass="6757">MIFYVAIYEEIHMTQEAGAPAFSWDDTPAQEDAGSEDFLSDVDGQPVPKACSLDDPTCEACQ</sequence>
<evidence type="ECO:0000256" key="1">
    <source>
        <dbReference type="SAM" id="MobiDB-lite"/>
    </source>
</evidence>
<organism evidence="2 3">
    <name type="scientific">Pseudomonas putida</name>
    <name type="common">Arthrobacter siderocapsulatus</name>
    <dbReference type="NCBI Taxonomy" id="303"/>
    <lineage>
        <taxon>Bacteria</taxon>
        <taxon>Pseudomonadati</taxon>
        <taxon>Pseudomonadota</taxon>
        <taxon>Gammaproteobacteria</taxon>
        <taxon>Pseudomonadales</taxon>
        <taxon>Pseudomonadaceae</taxon>
        <taxon>Pseudomonas</taxon>
    </lineage>
</organism>
<proteinExistence type="predicted"/>
<accession>A0A8I1EBQ3</accession>
<dbReference type="AlphaFoldDB" id="A0A8I1EBQ3"/>
<reference evidence="2" key="1">
    <citation type="submission" date="2020-12" db="EMBL/GenBank/DDBJ databases">
        <title>Enhanced detection system for hospital associated transmission using whole genome sequencing surveillance.</title>
        <authorList>
            <person name="Harrison L.H."/>
            <person name="Van Tyne D."/>
            <person name="Marsh J.W."/>
            <person name="Griffith M.P."/>
            <person name="Snyder D.J."/>
            <person name="Cooper V.S."/>
            <person name="Mustapha M."/>
        </authorList>
    </citation>
    <scope>NUCLEOTIDE SEQUENCE</scope>
    <source>
        <strain evidence="2">PSB00042</strain>
    </source>
</reference>
<comment type="caution">
    <text evidence="2">The sequence shown here is derived from an EMBL/GenBank/DDBJ whole genome shotgun (WGS) entry which is preliminary data.</text>
</comment>